<accession>A0A2U3KSD4</accession>
<gene>
    <name evidence="1" type="ORF">SBF1_2640018</name>
</gene>
<proteinExistence type="predicted"/>
<protein>
    <submittedName>
        <fullName evidence="1">Uncharacterized protein</fullName>
    </submittedName>
</protein>
<dbReference type="AlphaFoldDB" id="A0A2U3KSD4"/>
<reference evidence="2" key="1">
    <citation type="submission" date="2018-02" db="EMBL/GenBank/DDBJ databases">
        <authorList>
            <person name="Hausmann B."/>
        </authorList>
    </citation>
    <scope>NUCLEOTIDE SEQUENCE [LARGE SCALE GENOMIC DNA]</scope>
    <source>
        <strain evidence="2">Peat soil MAG SbF1</strain>
    </source>
</reference>
<evidence type="ECO:0000313" key="2">
    <source>
        <dbReference type="Proteomes" id="UP000238916"/>
    </source>
</evidence>
<organism evidence="1 2">
    <name type="scientific">Candidatus Desulfosporosinus infrequens</name>
    <dbReference type="NCBI Taxonomy" id="2043169"/>
    <lineage>
        <taxon>Bacteria</taxon>
        <taxon>Bacillati</taxon>
        <taxon>Bacillota</taxon>
        <taxon>Clostridia</taxon>
        <taxon>Eubacteriales</taxon>
        <taxon>Desulfitobacteriaceae</taxon>
        <taxon>Desulfosporosinus</taxon>
    </lineage>
</organism>
<sequence>MPSFQVQNPEISELIAQIYPEWFLAKMFILCLLKENSLLGGA</sequence>
<evidence type="ECO:0000313" key="1">
    <source>
        <dbReference type="EMBL" id="SPF42564.1"/>
    </source>
</evidence>
<dbReference type="Proteomes" id="UP000238916">
    <property type="component" value="Unassembled WGS sequence"/>
</dbReference>
<dbReference type="EMBL" id="OMOF01000184">
    <property type="protein sequence ID" value="SPF42564.1"/>
    <property type="molecule type" value="Genomic_DNA"/>
</dbReference>
<name>A0A2U3KSD4_9FIRM</name>